<dbReference type="EMBL" id="JACXVP010000009">
    <property type="protein sequence ID" value="KAG5584414.1"/>
    <property type="molecule type" value="Genomic_DNA"/>
</dbReference>
<dbReference type="PANTHER" id="PTHR48019">
    <property type="entry name" value="SERUM RESPONSE FACTOR HOMOLOG"/>
    <property type="match status" value="1"/>
</dbReference>
<name>A0A9J5XAW0_SOLCO</name>
<evidence type="ECO:0000313" key="9">
    <source>
        <dbReference type="Proteomes" id="UP000824120"/>
    </source>
</evidence>
<proteinExistence type="predicted"/>
<dbReference type="PROSITE" id="PS50066">
    <property type="entry name" value="MADS_BOX_2"/>
    <property type="match status" value="1"/>
</dbReference>
<comment type="caution">
    <text evidence="8">The sequence shown here is derived from an EMBL/GenBank/DDBJ whole genome shotgun (WGS) entry which is preliminary data.</text>
</comment>
<dbReference type="SMART" id="SM00432">
    <property type="entry name" value="MADS"/>
    <property type="match status" value="1"/>
</dbReference>
<dbReference type="Pfam" id="PF00319">
    <property type="entry name" value="SRF-TF"/>
    <property type="match status" value="1"/>
</dbReference>
<dbReference type="Proteomes" id="UP000824120">
    <property type="component" value="Chromosome 9"/>
</dbReference>
<keyword evidence="4" id="KW-0804">Transcription</keyword>
<evidence type="ECO:0000256" key="3">
    <source>
        <dbReference type="ARBA" id="ARBA00023125"/>
    </source>
</evidence>
<comment type="subcellular location">
    <subcellularLocation>
        <location evidence="1">Nucleus</location>
    </subcellularLocation>
</comment>
<organism evidence="8 9">
    <name type="scientific">Solanum commersonii</name>
    <name type="common">Commerson's wild potato</name>
    <name type="synonym">Commerson's nightshade</name>
    <dbReference type="NCBI Taxonomy" id="4109"/>
    <lineage>
        <taxon>Eukaryota</taxon>
        <taxon>Viridiplantae</taxon>
        <taxon>Streptophyta</taxon>
        <taxon>Embryophyta</taxon>
        <taxon>Tracheophyta</taxon>
        <taxon>Spermatophyta</taxon>
        <taxon>Magnoliopsida</taxon>
        <taxon>eudicotyledons</taxon>
        <taxon>Gunneridae</taxon>
        <taxon>Pentapetalae</taxon>
        <taxon>asterids</taxon>
        <taxon>lamiids</taxon>
        <taxon>Solanales</taxon>
        <taxon>Solanaceae</taxon>
        <taxon>Solanoideae</taxon>
        <taxon>Solaneae</taxon>
        <taxon>Solanum</taxon>
    </lineage>
</organism>
<gene>
    <name evidence="8" type="ORF">H5410_044848</name>
</gene>
<keyword evidence="6" id="KW-1133">Transmembrane helix</keyword>
<keyword evidence="3" id="KW-0238">DNA-binding</keyword>
<dbReference type="OrthoDB" id="1291488at2759"/>
<dbReference type="InterPro" id="IPR050142">
    <property type="entry name" value="MADS-box/MEF2_TF"/>
</dbReference>
<evidence type="ECO:0000256" key="1">
    <source>
        <dbReference type="ARBA" id="ARBA00004123"/>
    </source>
</evidence>
<evidence type="ECO:0000256" key="5">
    <source>
        <dbReference type="ARBA" id="ARBA00023242"/>
    </source>
</evidence>
<reference evidence="8 9" key="1">
    <citation type="submission" date="2020-09" db="EMBL/GenBank/DDBJ databases">
        <title>De no assembly of potato wild relative species, Solanum commersonii.</title>
        <authorList>
            <person name="Cho K."/>
        </authorList>
    </citation>
    <scope>NUCLEOTIDE SEQUENCE [LARGE SCALE GENOMIC DNA]</scope>
    <source>
        <strain evidence="8">LZ3.2</strain>
        <tissue evidence="8">Leaf</tissue>
    </source>
</reference>
<dbReference type="InterPro" id="IPR002100">
    <property type="entry name" value="TF_MADSbox"/>
</dbReference>
<keyword evidence="9" id="KW-1185">Reference proteome</keyword>
<feature type="transmembrane region" description="Helical" evidence="6">
    <location>
        <begin position="169"/>
        <end position="187"/>
    </location>
</feature>
<evidence type="ECO:0000256" key="2">
    <source>
        <dbReference type="ARBA" id="ARBA00023015"/>
    </source>
</evidence>
<protein>
    <recommendedName>
        <fullName evidence="7">MADS-box domain-containing protein</fullName>
    </recommendedName>
</protein>
<dbReference type="GO" id="GO:0046983">
    <property type="term" value="F:protein dimerization activity"/>
    <property type="evidence" value="ECO:0007669"/>
    <property type="project" value="InterPro"/>
</dbReference>
<feature type="domain" description="MADS-box" evidence="7">
    <location>
        <begin position="1"/>
        <end position="52"/>
    </location>
</feature>
<evidence type="ECO:0000256" key="4">
    <source>
        <dbReference type="ARBA" id="ARBA00023163"/>
    </source>
</evidence>
<dbReference type="GO" id="GO:0003677">
    <property type="term" value="F:DNA binding"/>
    <property type="evidence" value="ECO:0007669"/>
    <property type="project" value="UniProtKB-KW"/>
</dbReference>
<keyword evidence="6" id="KW-0812">Transmembrane</keyword>
<evidence type="ECO:0000313" key="8">
    <source>
        <dbReference type="EMBL" id="KAG5584414.1"/>
    </source>
</evidence>
<evidence type="ECO:0000256" key="6">
    <source>
        <dbReference type="SAM" id="Phobius"/>
    </source>
</evidence>
<keyword evidence="6" id="KW-0472">Membrane</keyword>
<accession>A0A9J5XAW0</accession>
<evidence type="ECO:0000259" key="7">
    <source>
        <dbReference type="PROSITE" id="PS50066"/>
    </source>
</evidence>
<dbReference type="SUPFAM" id="SSF55455">
    <property type="entry name" value="SRF-like"/>
    <property type="match status" value="1"/>
</dbReference>
<keyword evidence="5" id="KW-0539">Nucleus</keyword>
<dbReference type="InterPro" id="IPR036879">
    <property type="entry name" value="TF_MADSbox_sf"/>
</dbReference>
<dbReference type="AlphaFoldDB" id="A0A9J5XAW0"/>
<keyword evidence="2" id="KW-0805">Transcription regulation</keyword>
<dbReference type="GO" id="GO:0005634">
    <property type="term" value="C:nucleus"/>
    <property type="evidence" value="ECO:0007669"/>
    <property type="project" value="UniProtKB-SubCell"/>
</dbReference>
<dbReference type="Gene3D" id="3.40.1810.10">
    <property type="entry name" value="Transcription factor, MADS-box"/>
    <property type="match status" value="1"/>
</dbReference>
<sequence length="190" mass="21918">MKLIESKEVQNVTFLKRKKGLFKKEDKYSTLTGADVDLFSPSGKPYSYGSTSINEITDKSIDLKLDDRQGEGDHADVGKLNVFEAYEELRKEIKALDKKQKEHPHSDILLHKHMLEYMAIKSRLDKIKKDKKGKFVHEPERRRVELIITMEVVIRILEFGVVFGGNFTSYRVVYILSSLVFVIKLIVVSL</sequence>